<evidence type="ECO:0008006" key="3">
    <source>
        <dbReference type="Google" id="ProtNLM"/>
    </source>
</evidence>
<dbReference type="AlphaFoldDB" id="A0A2S8G8F4"/>
<comment type="caution">
    <text evidence="1">The sequence shown here is derived from an EMBL/GenBank/DDBJ whole genome shotgun (WGS) entry which is preliminary data.</text>
</comment>
<gene>
    <name evidence="1" type="ORF">C5Y98_05830</name>
</gene>
<reference evidence="1 2" key="1">
    <citation type="submission" date="2018-02" db="EMBL/GenBank/DDBJ databases">
        <title>Comparative genomes isolates from brazilian mangrove.</title>
        <authorList>
            <person name="Araujo J.E."/>
            <person name="Taketani R.G."/>
            <person name="Silva M.C.P."/>
            <person name="Loureco M.V."/>
            <person name="Andreote F.D."/>
        </authorList>
    </citation>
    <scope>NUCLEOTIDE SEQUENCE [LARGE SCALE GENOMIC DNA]</scope>
    <source>
        <strain evidence="1 2">NAP PRIS-MGV</strain>
    </source>
</reference>
<dbReference type="OrthoDB" id="212671at2"/>
<evidence type="ECO:0000313" key="1">
    <source>
        <dbReference type="EMBL" id="PQO40735.1"/>
    </source>
</evidence>
<dbReference type="EMBL" id="PUIB01000008">
    <property type="protein sequence ID" value="PQO40735.1"/>
    <property type="molecule type" value="Genomic_DNA"/>
</dbReference>
<proteinExistence type="predicted"/>
<protein>
    <recommendedName>
        <fullName evidence="3">RHS repeat-associated core domain-containing protein</fullName>
    </recommendedName>
</protein>
<name>A0A2S8G8F4_9BACT</name>
<organism evidence="1 2">
    <name type="scientific">Blastopirellula marina</name>
    <dbReference type="NCBI Taxonomy" id="124"/>
    <lineage>
        <taxon>Bacteria</taxon>
        <taxon>Pseudomonadati</taxon>
        <taxon>Planctomycetota</taxon>
        <taxon>Planctomycetia</taxon>
        <taxon>Pirellulales</taxon>
        <taxon>Pirellulaceae</taxon>
        <taxon>Blastopirellula</taxon>
    </lineage>
</organism>
<evidence type="ECO:0000313" key="2">
    <source>
        <dbReference type="Proteomes" id="UP000239388"/>
    </source>
</evidence>
<accession>A0A2S8G8F4</accession>
<dbReference type="RefSeq" id="WP_105352452.1">
    <property type="nucleotide sequence ID" value="NZ_PUIB01000008.1"/>
</dbReference>
<dbReference type="Proteomes" id="UP000239388">
    <property type="component" value="Unassembled WGS sequence"/>
</dbReference>
<sequence length="151" mass="17060">MGLLEFSEKGSRFTILFERLAIDVLLATLPGRLREELAQGPVAADLAEPDTKWTLADLSETNDPDTGDIYSGLDRFGRVKDNRWYDYGSSVDVDRTKYGYDRASNRIWRQNVVANSLSQPFDELYHYDGVHRLKAMSRGTLNGSHNVISNS</sequence>